<dbReference type="VEuPathDB" id="AmoebaDB:NF0025780"/>
<proteinExistence type="predicted"/>
<dbReference type="Proteomes" id="UP000444721">
    <property type="component" value="Unassembled WGS sequence"/>
</dbReference>
<dbReference type="AlphaFoldDB" id="A0A6A5BIB3"/>
<organism evidence="2 3">
    <name type="scientific">Naegleria fowleri</name>
    <name type="common">Brain eating amoeba</name>
    <dbReference type="NCBI Taxonomy" id="5763"/>
    <lineage>
        <taxon>Eukaryota</taxon>
        <taxon>Discoba</taxon>
        <taxon>Heterolobosea</taxon>
        <taxon>Tetramitia</taxon>
        <taxon>Eutetramitia</taxon>
        <taxon>Vahlkampfiidae</taxon>
        <taxon>Naegleria</taxon>
    </lineage>
</organism>
<gene>
    <name evidence="2" type="ORF">FDP41_009018</name>
</gene>
<feature type="region of interest" description="Disordered" evidence="1">
    <location>
        <begin position="1"/>
        <end position="60"/>
    </location>
</feature>
<dbReference type="VEuPathDB" id="AmoebaDB:FDP41_009018"/>
<evidence type="ECO:0000256" key="1">
    <source>
        <dbReference type="SAM" id="MobiDB-lite"/>
    </source>
</evidence>
<evidence type="ECO:0000313" key="2">
    <source>
        <dbReference type="EMBL" id="KAF0972769.1"/>
    </source>
</evidence>
<dbReference type="GeneID" id="68116235"/>
<dbReference type="SUPFAM" id="SSF50985">
    <property type="entry name" value="RCC1/BLIP-II"/>
    <property type="match status" value="1"/>
</dbReference>
<accession>A0A6A5BIB3</accession>
<sequence>MINKIRNFFSSPSNESDQQSDMDPIDHSTSSNRNNSQDKRRKNSNNDNNNNNSSYIRRYLNPPPSPHSSYLLNSTKQSHHHIYLPESVIATSGSCRKFHVMKTNTFYASHPSSQHQVDSEGFIKRTCFASVNLPEDFGTIAQVLCVSNRIYLLEAGSGRVYVYDVEHSATPVGYMIKFDGVKLKVLAIRGDSYGMLYWVFDSTLNRCVLYGGDQNHYDNVGVDIPKHALNLDSALAFDPYWDQSGGITNREITHVECAYSLSFCVTNHCEIRISGQVIWCRPGNTSTTWREIVFTTKRPIINLQTHSFGFVALLDDSTICVGGSNNHYENMHATSGSYIDIQYINNLNYVPKEIYCTSYTTIIRTTEDKFIEYGRGFANRGTQLPPTGGPFVIDSTVAPSYLKQFKSHYVLDEIYLKGSMIALSYEKPDLYFLYSEGGVNGFVKLEDYFDYSTIMNHQVRGACNTSCFVLYATYPDVNTMFTRMHKKLFEILWREDFPLSDVGIVVADRCRKLSEEENAVSEIGDENSI</sequence>
<evidence type="ECO:0000313" key="3">
    <source>
        <dbReference type="Proteomes" id="UP000444721"/>
    </source>
</evidence>
<dbReference type="RefSeq" id="XP_044557483.1">
    <property type="nucleotide sequence ID" value="XM_044712933.1"/>
</dbReference>
<feature type="compositionally biased region" description="Polar residues" evidence="1">
    <location>
        <begin position="8"/>
        <end position="35"/>
    </location>
</feature>
<comment type="caution">
    <text evidence="2">The sequence shown here is derived from an EMBL/GenBank/DDBJ whole genome shotgun (WGS) entry which is preliminary data.</text>
</comment>
<feature type="compositionally biased region" description="Low complexity" evidence="1">
    <location>
        <begin position="45"/>
        <end position="54"/>
    </location>
</feature>
<reference evidence="2 3" key="1">
    <citation type="journal article" date="2019" name="Sci. Rep.">
        <title>Nanopore sequencing improves the draft genome of the human pathogenic amoeba Naegleria fowleri.</title>
        <authorList>
            <person name="Liechti N."/>
            <person name="Schurch N."/>
            <person name="Bruggmann R."/>
            <person name="Wittwer M."/>
        </authorList>
    </citation>
    <scope>NUCLEOTIDE SEQUENCE [LARGE SCALE GENOMIC DNA]</scope>
    <source>
        <strain evidence="2 3">ATCC 30894</strain>
    </source>
</reference>
<dbReference type="OrthoDB" id="10321626at2759"/>
<dbReference type="InterPro" id="IPR009091">
    <property type="entry name" value="RCC1/BLIP-II"/>
</dbReference>
<dbReference type="EMBL" id="VFQX01000066">
    <property type="protein sequence ID" value="KAF0972769.1"/>
    <property type="molecule type" value="Genomic_DNA"/>
</dbReference>
<keyword evidence="3" id="KW-1185">Reference proteome</keyword>
<dbReference type="VEuPathDB" id="AmoebaDB:NfTy_046890"/>
<name>A0A6A5BIB3_NAEFO</name>
<protein>
    <submittedName>
        <fullName evidence="2">Uncharacterized protein</fullName>
    </submittedName>
</protein>